<evidence type="ECO:0000256" key="1">
    <source>
        <dbReference type="ARBA" id="ARBA00004685"/>
    </source>
</evidence>
<comment type="caution">
    <text evidence="4">The sequence shown here is derived from an EMBL/GenBank/DDBJ whole genome shotgun (WGS) entry which is preliminary data.</text>
</comment>
<comment type="pathway">
    <text evidence="1">Mycotoxin biosynthesis.</text>
</comment>
<evidence type="ECO:0000313" key="5">
    <source>
        <dbReference type="Proteomes" id="UP000298493"/>
    </source>
</evidence>
<protein>
    <submittedName>
        <fullName evidence="4">Uncharacterized protein</fullName>
    </submittedName>
</protein>
<keyword evidence="5" id="KW-1185">Reference proteome</keyword>
<organism evidence="4 5">
    <name type="scientific">Venturia nashicola</name>
    <dbReference type="NCBI Taxonomy" id="86259"/>
    <lineage>
        <taxon>Eukaryota</taxon>
        <taxon>Fungi</taxon>
        <taxon>Dikarya</taxon>
        <taxon>Ascomycota</taxon>
        <taxon>Pezizomycotina</taxon>
        <taxon>Dothideomycetes</taxon>
        <taxon>Pleosporomycetidae</taxon>
        <taxon>Venturiales</taxon>
        <taxon>Venturiaceae</taxon>
        <taxon>Venturia</taxon>
    </lineage>
</organism>
<dbReference type="STRING" id="86259.A0A4Z1PBP8"/>
<dbReference type="PANTHER" id="PTHR33365:SF4">
    <property type="entry name" value="CYCLOCHLOROTINE BIOSYNTHESIS PROTEIN O"/>
    <property type="match status" value="1"/>
</dbReference>
<name>A0A4Z1PBP8_9PEZI</name>
<accession>A0A4Z1PBP8</accession>
<evidence type="ECO:0000256" key="3">
    <source>
        <dbReference type="SAM" id="Phobius"/>
    </source>
</evidence>
<keyword evidence="3" id="KW-0472">Membrane</keyword>
<evidence type="ECO:0000256" key="2">
    <source>
        <dbReference type="ARBA" id="ARBA00035112"/>
    </source>
</evidence>
<dbReference type="EMBL" id="SNSC02000002">
    <property type="protein sequence ID" value="TID26808.1"/>
    <property type="molecule type" value="Genomic_DNA"/>
</dbReference>
<evidence type="ECO:0000313" key="4">
    <source>
        <dbReference type="EMBL" id="TID26808.1"/>
    </source>
</evidence>
<gene>
    <name evidence="4" type="ORF">E6O75_ATG01301</name>
</gene>
<keyword evidence="3" id="KW-1133">Transmembrane helix</keyword>
<dbReference type="AlphaFoldDB" id="A0A4Z1PBP8"/>
<dbReference type="InterPro" id="IPR021765">
    <property type="entry name" value="UstYa-like"/>
</dbReference>
<reference evidence="4 5" key="1">
    <citation type="submission" date="2019-04" db="EMBL/GenBank/DDBJ databases">
        <title>High contiguity whole genome sequence and gene annotation resource for two Venturia nashicola isolates.</title>
        <authorList>
            <person name="Prokchorchik M."/>
            <person name="Won K."/>
            <person name="Lee Y."/>
            <person name="Choi E.D."/>
            <person name="Segonzac C."/>
            <person name="Sohn K.H."/>
        </authorList>
    </citation>
    <scope>NUCLEOTIDE SEQUENCE [LARGE SCALE GENOMIC DNA]</scope>
    <source>
        <strain evidence="4 5">PRI2</strain>
    </source>
</reference>
<dbReference type="Pfam" id="PF11807">
    <property type="entry name" value="UstYa"/>
    <property type="match status" value="2"/>
</dbReference>
<dbReference type="PANTHER" id="PTHR33365">
    <property type="entry name" value="YALI0B05434P"/>
    <property type="match status" value="1"/>
</dbReference>
<feature type="transmembrane region" description="Helical" evidence="3">
    <location>
        <begin position="33"/>
        <end position="51"/>
    </location>
</feature>
<sequence>MKPTHLTINTSPPPNLQHYTPINTTATAPRRRILITILTLATLTSLSLLYFHSPSTTFHITTTHTTPHTFIPNPSYNDLSPSADGNWTNLLPPNGGFFSQQMGRKGDENYEMVGLTMFHQLHCLSMIRGALQDQRRVIDGLSGKGNVVAGTERRRSEEGEDLFGIRRKRSESREDLFGVRRKRNVKSEEEDLFGIRSNKRSEGHSGAPKHYLHCFDYLVQTILCSADETMEPAHETEDGRRTVDGFDVQHQCRNSDAVWARVMGVNSIPGWKLNTENAREPEFDTTERRYS</sequence>
<comment type="similarity">
    <text evidence="2">Belongs to the ustYa family.</text>
</comment>
<dbReference type="Proteomes" id="UP000298493">
    <property type="component" value="Unassembled WGS sequence"/>
</dbReference>
<keyword evidence="3" id="KW-0812">Transmembrane</keyword>
<dbReference type="GO" id="GO:0043386">
    <property type="term" value="P:mycotoxin biosynthetic process"/>
    <property type="evidence" value="ECO:0007669"/>
    <property type="project" value="InterPro"/>
</dbReference>
<proteinExistence type="inferred from homology"/>